<evidence type="ECO:0000256" key="8">
    <source>
        <dbReference type="ARBA" id="ARBA00022692"/>
    </source>
</evidence>
<dbReference type="InterPro" id="IPR036097">
    <property type="entry name" value="HisK_dim/P_sf"/>
</dbReference>
<dbReference type="PRINTS" id="PR00344">
    <property type="entry name" value="BCTRLSENSOR"/>
</dbReference>
<evidence type="ECO:0000256" key="9">
    <source>
        <dbReference type="ARBA" id="ARBA00022777"/>
    </source>
</evidence>
<protein>
    <recommendedName>
        <fullName evidence="3">histidine kinase</fullName>
        <ecNumber evidence="3">2.7.13.3</ecNumber>
    </recommendedName>
</protein>
<feature type="modified residue" description="Phosphohistidine" evidence="14">
    <location>
        <position position="906"/>
    </location>
</feature>
<dbReference type="InterPro" id="IPR036890">
    <property type="entry name" value="HATPase_C_sf"/>
</dbReference>
<feature type="domain" description="Response regulatory" evidence="18">
    <location>
        <begin position="739"/>
        <end position="853"/>
    </location>
</feature>
<keyword evidence="13" id="KW-0472">Membrane</keyword>
<dbReference type="SMART" id="SM00387">
    <property type="entry name" value="HATPase_c"/>
    <property type="match status" value="1"/>
</dbReference>
<dbReference type="RefSeq" id="WP_146798502.1">
    <property type="nucleotide sequence ID" value="NZ_VOLP01000006.1"/>
</dbReference>
<dbReference type="InterPro" id="IPR019734">
    <property type="entry name" value="TPR_rpt"/>
</dbReference>
<dbReference type="InterPro" id="IPR004358">
    <property type="entry name" value="Sig_transdc_His_kin-like_C"/>
</dbReference>
<dbReference type="Proteomes" id="UP000321917">
    <property type="component" value="Unassembled WGS sequence"/>
</dbReference>
<keyword evidence="11" id="KW-1133">Transmembrane helix</keyword>
<evidence type="ECO:0000313" key="20">
    <source>
        <dbReference type="EMBL" id="TWX61929.1"/>
    </source>
</evidence>
<dbReference type="SMART" id="SM00388">
    <property type="entry name" value="HisKA"/>
    <property type="match status" value="1"/>
</dbReference>
<keyword evidence="4" id="KW-1003">Cell membrane</keyword>
<dbReference type="AlphaFoldDB" id="A0A5C6QRM7"/>
<dbReference type="PROSITE" id="PS50005">
    <property type="entry name" value="TPR"/>
    <property type="match status" value="1"/>
</dbReference>
<dbReference type="SUPFAM" id="SSF47226">
    <property type="entry name" value="Histidine-containing phosphotransfer domain, HPT domain"/>
    <property type="match status" value="1"/>
</dbReference>
<keyword evidence="6 15" id="KW-0597">Phosphoprotein</keyword>
<keyword evidence="12" id="KW-0902">Two-component regulatory system</keyword>
<dbReference type="GO" id="GO:0005886">
    <property type="term" value="C:plasma membrane"/>
    <property type="evidence" value="ECO:0007669"/>
    <property type="project" value="UniProtKB-SubCell"/>
</dbReference>
<evidence type="ECO:0000259" key="19">
    <source>
        <dbReference type="PROSITE" id="PS50894"/>
    </source>
</evidence>
<dbReference type="InterPro" id="IPR003661">
    <property type="entry name" value="HisK_dim/P_dom"/>
</dbReference>
<keyword evidence="10" id="KW-0547">Nucleotide-binding</keyword>
<dbReference type="SMART" id="SM00448">
    <property type="entry name" value="REC"/>
    <property type="match status" value="1"/>
</dbReference>
<dbReference type="InterPro" id="IPR036641">
    <property type="entry name" value="HPT_dom_sf"/>
</dbReference>
<dbReference type="Gene3D" id="1.10.287.130">
    <property type="match status" value="1"/>
</dbReference>
<dbReference type="Pfam" id="PF01627">
    <property type="entry name" value="Hpt"/>
    <property type="match status" value="1"/>
</dbReference>
<evidence type="ECO:0000256" key="14">
    <source>
        <dbReference type="PROSITE-ProRule" id="PRU00110"/>
    </source>
</evidence>
<evidence type="ECO:0000256" key="3">
    <source>
        <dbReference type="ARBA" id="ARBA00012438"/>
    </source>
</evidence>
<dbReference type="Gene3D" id="3.30.565.10">
    <property type="entry name" value="Histidine kinase-like ATPase, C-terminal domain"/>
    <property type="match status" value="1"/>
</dbReference>
<evidence type="ECO:0000256" key="12">
    <source>
        <dbReference type="ARBA" id="ARBA00023012"/>
    </source>
</evidence>
<evidence type="ECO:0000256" key="2">
    <source>
        <dbReference type="ARBA" id="ARBA00004429"/>
    </source>
</evidence>
<evidence type="ECO:0000313" key="22">
    <source>
        <dbReference type="Proteomes" id="UP000321525"/>
    </source>
</evidence>
<keyword evidence="22" id="KW-1185">Reference proteome</keyword>
<comment type="caution">
    <text evidence="21">The sequence shown here is derived from an EMBL/GenBank/DDBJ whole genome shotgun (WGS) entry which is preliminary data.</text>
</comment>
<keyword evidence="10" id="KW-0067">ATP-binding</keyword>
<dbReference type="CDD" id="cd00082">
    <property type="entry name" value="HisKA"/>
    <property type="match status" value="1"/>
</dbReference>
<sequence length="955" mass="106447">MIAFKRIVYFFIVIIVQTSFFSSAVIAAEQSSVRIGDQKISQDIEILKNIEDDQQAVDYSKSLLTRSSLTLQQTIAILQIQEKHYYQLRDLRLALASAQRVQLLATDNNLKKIAADADKTIGIYHYLMGEYSQSITASQASLSYYINSAEPLRLAGLYNNLALAYIDLGDTSKTLVNFQLAETIYNKFGTKQDQIDVRYNIAGLYLRLKRYDVAIELYLDVIAQLPYVDDKITLAKAQGELGTVYKYSGEYQKALKLLLQAIAYFEQSNNTYYLASFSHNIAGLYNMMNQPINATKYATQAINLGKASDHKTALAGGLYSLAQAEFSLGYVEKSYQNLLLSDEIAKQMGHEEQITNNMALLALIYAAQNKQSAAFATHQEYIKRTRKIANNQLNSQLSDFESKKLRQEVSQLKQNKQLQALETEQADQQRNFSLVAACFIIVLVLFILNRNIEKRSKLKLSERVKNRTQELELLTSELVKANAIKSQFLANMSHEIRTPLTSIIGQAEAIINGDIDEGHLHKEVKIIHGNSLHLLELINNILDLSRVEANKLELELVEQDLQVILHDIANIFIKSATVKGLQFQIVHTLPSKFLLTIDGFRLKQILINLCSNAIKFTNKGSVTLDISVKNAALTIAVSDTGIGMSETQLQQVFTSFTQGDSSISRRFGGSGLGLCLSEQLAKLMSGKISVTSTLNKGSTFTLVLPCKQLESIQLADIPPTKIVACALTAVARESKFEGQVLLADDHDDNRRLIARLLTSLGLEVLSASNGREAVELCLKSNPNLILMDIQMPEMDGIEAFKVLRQKGCLRPIVALTANAMSHEVDKYLALGFDGHLKKPIERKLFIATIAKYFGEKMDESAAERVISTVDMSDLVTEFKSNLVLEQQDIILHIKNNELEKLAELAHRIAGAAQMFGFSLVSVSAIKLEKNIKSESSQLISEAAQSLLNEIDQVLW</sequence>
<dbReference type="SUPFAM" id="SSF47384">
    <property type="entry name" value="Homodimeric domain of signal transducing histidine kinase"/>
    <property type="match status" value="1"/>
</dbReference>
<dbReference type="SUPFAM" id="SSF52172">
    <property type="entry name" value="CheY-like"/>
    <property type="match status" value="1"/>
</dbReference>
<evidence type="ECO:0000256" key="10">
    <source>
        <dbReference type="ARBA" id="ARBA00022840"/>
    </source>
</evidence>
<feature type="repeat" description="TPR" evidence="16">
    <location>
        <begin position="235"/>
        <end position="268"/>
    </location>
</feature>
<keyword evidence="16" id="KW-0802">TPR repeat</keyword>
<evidence type="ECO:0000256" key="1">
    <source>
        <dbReference type="ARBA" id="ARBA00000085"/>
    </source>
</evidence>
<keyword evidence="5" id="KW-0997">Cell inner membrane</keyword>
<dbReference type="EC" id="2.7.13.3" evidence="3"/>
<evidence type="ECO:0000313" key="23">
    <source>
        <dbReference type="Proteomes" id="UP000321917"/>
    </source>
</evidence>
<dbReference type="Gene3D" id="3.40.50.2300">
    <property type="match status" value="1"/>
</dbReference>
<dbReference type="Gene3D" id="1.20.120.160">
    <property type="entry name" value="HPT domain"/>
    <property type="match status" value="1"/>
</dbReference>
<dbReference type="OrthoDB" id="9810730at2"/>
<dbReference type="InterPro" id="IPR003594">
    <property type="entry name" value="HATPase_dom"/>
</dbReference>
<proteinExistence type="predicted"/>
<dbReference type="FunFam" id="1.10.287.130:FF:000001">
    <property type="entry name" value="Two-component sensor histidine kinase"/>
    <property type="match status" value="1"/>
</dbReference>
<name>A0A5C6QRM7_9GAMM</name>
<dbReference type="InterPro" id="IPR011990">
    <property type="entry name" value="TPR-like_helical_dom_sf"/>
</dbReference>
<evidence type="ECO:0000256" key="7">
    <source>
        <dbReference type="ARBA" id="ARBA00022679"/>
    </source>
</evidence>
<dbReference type="Pfam" id="PF00512">
    <property type="entry name" value="HisKA"/>
    <property type="match status" value="1"/>
</dbReference>
<reference evidence="21 23" key="1">
    <citation type="submission" date="2019-07" db="EMBL/GenBank/DDBJ databases">
        <title>Genomes of sea-ice associated Colwellia species.</title>
        <authorList>
            <person name="Bowman J.P."/>
        </authorList>
    </citation>
    <scope>NUCLEOTIDE SEQUENCE [LARGE SCALE GENOMIC DNA]</scope>
    <source>
        <strain evidence="20 22">ACAM 607</strain>
        <strain evidence="21 23">IC036</strain>
    </source>
</reference>
<dbReference type="Gene3D" id="1.25.40.10">
    <property type="entry name" value="Tetratricopeptide repeat domain"/>
    <property type="match status" value="2"/>
</dbReference>
<dbReference type="PANTHER" id="PTHR43047">
    <property type="entry name" value="TWO-COMPONENT HISTIDINE PROTEIN KINASE"/>
    <property type="match status" value="1"/>
</dbReference>
<dbReference type="PROSITE" id="PS50109">
    <property type="entry name" value="HIS_KIN"/>
    <property type="match status" value="1"/>
</dbReference>
<evidence type="ECO:0000256" key="4">
    <source>
        <dbReference type="ARBA" id="ARBA00022475"/>
    </source>
</evidence>
<dbReference type="SUPFAM" id="SSF55874">
    <property type="entry name" value="ATPase domain of HSP90 chaperone/DNA topoisomerase II/histidine kinase"/>
    <property type="match status" value="1"/>
</dbReference>
<evidence type="ECO:0000259" key="17">
    <source>
        <dbReference type="PROSITE" id="PS50109"/>
    </source>
</evidence>
<evidence type="ECO:0000256" key="13">
    <source>
        <dbReference type="ARBA" id="ARBA00023136"/>
    </source>
</evidence>
<dbReference type="Pfam" id="PF02518">
    <property type="entry name" value="HATPase_c"/>
    <property type="match status" value="1"/>
</dbReference>
<comment type="catalytic activity">
    <reaction evidence="1">
        <text>ATP + protein L-histidine = ADP + protein N-phospho-L-histidine.</text>
        <dbReference type="EC" id="2.7.13.3"/>
    </reaction>
</comment>
<dbReference type="Proteomes" id="UP000321525">
    <property type="component" value="Unassembled WGS sequence"/>
</dbReference>
<evidence type="ECO:0000256" key="11">
    <source>
        <dbReference type="ARBA" id="ARBA00022989"/>
    </source>
</evidence>
<keyword evidence="7" id="KW-0808">Transferase</keyword>
<feature type="domain" description="HPt" evidence="19">
    <location>
        <begin position="867"/>
        <end position="955"/>
    </location>
</feature>
<comment type="subcellular location">
    <subcellularLocation>
        <location evidence="2">Cell inner membrane</location>
        <topology evidence="2">Multi-pass membrane protein</topology>
    </subcellularLocation>
</comment>
<organism evidence="21 23">
    <name type="scientific">Colwellia hornerae</name>
    <dbReference type="NCBI Taxonomy" id="89402"/>
    <lineage>
        <taxon>Bacteria</taxon>
        <taxon>Pseudomonadati</taxon>
        <taxon>Pseudomonadota</taxon>
        <taxon>Gammaproteobacteria</taxon>
        <taxon>Alteromonadales</taxon>
        <taxon>Colwelliaceae</taxon>
        <taxon>Colwellia</taxon>
    </lineage>
</organism>
<dbReference type="InterPro" id="IPR011006">
    <property type="entry name" value="CheY-like_superfamily"/>
</dbReference>
<dbReference type="Pfam" id="PF00072">
    <property type="entry name" value="Response_reg"/>
    <property type="match status" value="1"/>
</dbReference>
<dbReference type="EMBL" id="VOLQ01000003">
    <property type="protein sequence ID" value="TWX71261.1"/>
    <property type="molecule type" value="Genomic_DNA"/>
</dbReference>
<accession>A0A5C6QRM7</accession>
<evidence type="ECO:0000256" key="6">
    <source>
        <dbReference type="ARBA" id="ARBA00022553"/>
    </source>
</evidence>
<dbReference type="PROSITE" id="PS50110">
    <property type="entry name" value="RESPONSE_REGULATORY"/>
    <property type="match status" value="1"/>
</dbReference>
<evidence type="ECO:0000256" key="16">
    <source>
        <dbReference type="PROSITE-ProRule" id="PRU00339"/>
    </source>
</evidence>
<dbReference type="CDD" id="cd17546">
    <property type="entry name" value="REC_hyHK_CKI1_RcsC-like"/>
    <property type="match status" value="1"/>
</dbReference>
<keyword evidence="9" id="KW-0418">Kinase</keyword>
<evidence type="ECO:0000259" key="18">
    <source>
        <dbReference type="PROSITE" id="PS50110"/>
    </source>
</evidence>
<dbReference type="InterPro" id="IPR008207">
    <property type="entry name" value="Sig_transdc_His_kin_Hpt_dom"/>
</dbReference>
<evidence type="ECO:0000256" key="15">
    <source>
        <dbReference type="PROSITE-ProRule" id="PRU00169"/>
    </source>
</evidence>
<dbReference type="FunFam" id="3.30.565.10:FF:000010">
    <property type="entry name" value="Sensor histidine kinase RcsC"/>
    <property type="match status" value="1"/>
</dbReference>
<gene>
    <name evidence="20" type="ORF">ESZ26_04770</name>
    <name evidence="21" type="ORF">ESZ27_02350</name>
</gene>
<dbReference type="InterPro" id="IPR005467">
    <property type="entry name" value="His_kinase_dom"/>
</dbReference>
<keyword evidence="8" id="KW-0812">Transmembrane</keyword>
<dbReference type="PANTHER" id="PTHR43047:SF78">
    <property type="entry name" value="SENSORY_REGULATORY PROTEIN RPFC"/>
    <property type="match status" value="1"/>
</dbReference>
<dbReference type="InterPro" id="IPR001789">
    <property type="entry name" value="Sig_transdc_resp-reg_receiver"/>
</dbReference>
<dbReference type="GO" id="GO:0000155">
    <property type="term" value="F:phosphorelay sensor kinase activity"/>
    <property type="evidence" value="ECO:0007669"/>
    <property type="project" value="InterPro"/>
</dbReference>
<evidence type="ECO:0000256" key="5">
    <source>
        <dbReference type="ARBA" id="ARBA00022519"/>
    </source>
</evidence>
<dbReference type="CDD" id="cd16922">
    <property type="entry name" value="HATPase_EvgS-ArcB-TorS-like"/>
    <property type="match status" value="1"/>
</dbReference>
<feature type="domain" description="Histidine kinase" evidence="17">
    <location>
        <begin position="491"/>
        <end position="708"/>
    </location>
</feature>
<dbReference type="SUPFAM" id="SSF48452">
    <property type="entry name" value="TPR-like"/>
    <property type="match status" value="2"/>
</dbReference>
<feature type="modified residue" description="4-aspartylphosphate" evidence="15">
    <location>
        <position position="788"/>
    </location>
</feature>
<dbReference type="SMART" id="SM00028">
    <property type="entry name" value="TPR"/>
    <property type="match status" value="5"/>
</dbReference>
<dbReference type="PROSITE" id="PS50894">
    <property type="entry name" value="HPT"/>
    <property type="match status" value="1"/>
</dbReference>
<dbReference type="EMBL" id="VOLR01000005">
    <property type="protein sequence ID" value="TWX61929.1"/>
    <property type="molecule type" value="Genomic_DNA"/>
</dbReference>
<evidence type="ECO:0000313" key="21">
    <source>
        <dbReference type="EMBL" id="TWX71261.1"/>
    </source>
</evidence>